<evidence type="ECO:0000313" key="3">
    <source>
        <dbReference type="EMBL" id="CUO72509.1"/>
    </source>
</evidence>
<sequence>MLGKKLRTEDDRIKAAAKARKKKRKKMIKTKYGQKAVRHSKRGVYSCTYAVVIAFLVIVMILFSFMNKGNVNILMGFFGLGTCAMAVIGIWLGIKGFREREKIYTTCKVGITVNAVFLVAMVALFVRGLM</sequence>
<dbReference type="Proteomes" id="UP000446719">
    <property type="component" value="Unassembled WGS sequence"/>
</dbReference>
<dbReference type="EMBL" id="WWSC01000027">
    <property type="protein sequence ID" value="MZK42924.1"/>
    <property type="molecule type" value="Genomic_DNA"/>
</dbReference>
<evidence type="ECO:0000313" key="2">
    <source>
        <dbReference type="EMBL" id="CUO32109.1"/>
    </source>
</evidence>
<dbReference type="Proteomes" id="UP000095439">
    <property type="component" value="Unassembled WGS sequence"/>
</dbReference>
<dbReference type="Proteomes" id="UP000472916">
    <property type="component" value="Unassembled WGS sequence"/>
</dbReference>
<dbReference type="GeneID" id="93137320"/>
<keyword evidence="1" id="KW-0472">Membrane</keyword>
<dbReference type="EMBL" id="WWSB01000016">
    <property type="protein sequence ID" value="MZK18777.1"/>
    <property type="molecule type" value="Genomic_DNA"/>
</dbReference>
<dbReference type="EMBL" id="CYYY01000023">
    <property type="protein sequence ID" value="CUO32109.1"/>
    <property type="molecule type" value="Genomic_DNA"/>
</dbReference>
<protein>
    <submittedName>
        <fullName evidence="2">Uncharacterized protein</fullName>
    </submittedName>
</protein>
<feature type="transmembrane region" description="Helical" evidence="1">
    <location>
        <begin position="106"/>
        <end position="126"/>
    </location>
</feature>
<dbReference type="InterPro" id="IPR046140">
    <property type="entry name" value="DUF6142"/>
</dbReference>
<dbReference type="Pfam" id="PF19639">
    <property type="entry name" value="DUF6142"/>
    <property type="match status" value="1"/>
</dbReference>
<evidence type="ECO:0000256" key="1">
    <source>
        <dbReference type="SAM" id="Phobius"/>
    </source>
</evidence>
<accession>A0A174E6P6</accession>
<reference evidence="8 9" key="2">
    <citation type="journal article" date="2019" name="Nat. Med.">
        <title>A library of human gut bacterial isolates paired with longitudinal multiomics data enables mechanistic microbiome research.</title>
        <authorList>
            <person name="Poyet M."/>
            <person name="Groussin M."/>
            <person name="Gibbons S.M."/>
            <person name="Avila-Pacheco J."/>
            <person name="Jiang X."/>
            <person name="Kearney S.M."/>
            <person name="Perrotta A.R."/>
            <person name="Berdy B."/>
            <person name="Zhao S."/>
            <person name="Lieberman T.D."/>
            <person name="Swanson P.K."/>
            <person name="Smith M."/>
            <person name="Roesemann S."/>
            <person name="Alexander J.E."/>
            <person name="Rich S.A."/>
            <person name="Livny J."/>
            <person name="Vlamakis H."/>
            <person name="Clish C."/>
            <person name="Bullock K."/>
            <person name="Deik A."/>
            <person name="Scott J."/>
            <person name="Pierce K.A."/>
            <person name="Xavier R.J."/>
            <person name="Alm E.J."/>
        </authorList>
    </citation>
    <scope>NUCLEOTIDE SEQUENCE [LARGE SCALE GENOMIC DNA]</scope>
    <source>
        <strain evidence="5 9">BIOML-A6</strain>
        <strain evidence="4 8">BIOML-A7</strain>
    </source>
</reference>
<dbReference type="EMBL" id="CYYM01000029">
    <property type="protein sequence ID" value="CUO72509.1"/>
    <property type="molecule type" value="Genomic_DNA"/>
</dbReference>
<feature type="transmembrane region" description="Helical" evidence="1">
    <location>
        <begin position="44"/>
        <end position="65"/>
    </location>
</feature>
<evidence type="ECO:0000313" key="4">
    <source>
        <dbReference type="EMBL" id="MZK18777.1"/>
    </source>
</evidence>
<gene>
    <name evidence="3" type="ORF">ERS852408_02810</name>
    <name evidence="2" type="ORF">ERS852423_02897</name>
    <name evidence="5" type="ORF">GT528_14865</name>
    <name evidence="4" type="ORF">GT565_11800</name>
</gene>
<dbReference type="RefSeq" id="WP_006427997.1">
    <property type="nucleotide sequence ID" value="NZ_CABIWY010000023.1"/>
</dbReference>
<dbReference type="Proteomes" id="UP000095380">
    <property type="component" value="Unassembled WGS sequence"/>
</dbReference>
<evidence type="ECO:0000313" key="5">
    <source>
        <dbReference type="EMBL" id="MZK42924.1"/>
    </source>
</evidence>
<dbReference type="AlphaFoldDB" id="A0A174E6P6"/>
<reference evidence="6 7" key="1">
    <citation type="submission" date="2015-09" db="EMBL/GenBank/DDBJ databases">
        <authorList>
            <consortium name="Pathogen Informatics"/>
        </authorList>
    </citation>
    <scope>NUCLEOTIDE SEQUENCE [LARGE SCALE GENOMIC DNA]</scope>
    <source>
        <strain evidence="3 6">2789STDY5608851</strain>
        <strain evidence="2 7">2789STDY5608866</strain>
    </source>
</reference>
<evidence type="ECO:0000313" key="7">
    <source>
        <dbReference type="Proteomes" id="UP000095439"/>
    </source>
</evidence>
<keyword evidence="1" id="KW-0812">Transmembrane</keyword>
<keyword evidence="1" id="KW-1133">Transmembrane helix</keyword>
<name>A0A174E6P6_9FIRM</name>
<evidence type="ECO:0000313" key="6">
    <source>
        <dbReference type="Proteomes" id="UP000095380"/>
    </source>
</evidence>
<proteinExistence type="predicted"/>
<evidence type="ECO:0000313" key="8">
    <source>
        <dbReference type="Proteomes" id="UP000446719"/>
    </source>
</evidence>
<organism evidence="2 7">
    <name type="scientific">Dorea longicatena</name>
    <dbReference type="NCBI Taxonomy" id="88431"/>
    <lineage>
        <taxon>Bacteria</taxon>
        <taxon>Bacillati</taxon>
        <taxon>Bacillota</taxon>
        <taxon>Clostridia</taxon>
        <taxon>Lachnospirales</taxon>
        <taxon>Lachnospiraceae</taxon>
        <taxon>Dorea</taxon>
    </lineage>
</organism>
<evidence type="ECO:0000313" key="9">
    <source>
        <dbReference type="Proteomes" id="UP000472916"/>
    </source>
</evidence>
<feature type="transmembrane region" description="Helical" evidence="1">
    <location>
        <begin position="71"/>
        <end position="94"/>
    </location>
</feature>